<evidence type="ECO:0000256" key="14">
    <source>
        <dbReference type="ARBA" id="ARBA00032130"/>
    </source>
</evidence>
<dbReference type="EMBL" id="HG793125">
    <property type="protein sequence ID" value="CDK24906.1"/>
    <property type="molecule type" value="Genomic_DNA"/>
</dbReference>
<keyword evidence="8 18" id="KW-0812">Transmembrane</keyword>
<evidence type="ECO:0000256" key="1">
    <source>
        <dbReference type="ARBA" id="ARBA00004477"/>
    </source>
</evidence>
<feature type="transmembrane region" description="Helical" evidence="18">
    <location>
        <begin position="82"/>
        <end position="102"/>
    </location>
</feature>
<gene>
    <name evidence="19" type="ORF">KUCA_T00000873001</name>
</gene>
<dbReference type="PANTHER" id="PTHR12989:SF10">
    <property type="entry name" value="DOL-P-GLC:GLC(2)MAN(9)GLCNAC(2)-PP-DOL ALPHA-1,2-GLUCOSYLTRANSFERASE-RELATED"/>
    <property type="match status" value="1"/>
</dbReference>
<evidence type="ECO:0000256" key="7">
    <source>
        <dbReference type="ARBA" id="ARBA00022679"/>
    </source>
</evidence>
<feature type="transmembrane region" description="Helical" evidence="18">
    <location>
        <begin position="266"/>
        <end position="287"/>
    </location>
</feature>
<name>W6MGH5_9ASCO</name>
<dbReference type="GO" id="GO:0106073">
    <property type="term" value="F:dolichyl pyrophosphate Glc2Man9GlcNAc2 alpha-1,2-glucosyltransferase activity"/>
    <property type="evidence" value="ECO:0007669"/>
    <property type="project" value="UniProtKB-EC"/>
</dbReference>
<dbReference type="InterPro" id="IPR016900">
    <property type="entry name" value="Alg10"/>
</dbReference>
<dbReference type="UniPathway" id="UPA00378"/>
<reference evidence="19" key="1">
    <citation type="submission" date="2013-12" db="EMBL/GenBank/DDBJ databases">
        <authorList>
            <person name="Genoscope - CEA"/>
        </authorList>
    </citation>
    <scope>NUCLEOTIDE SEQUENCE</scope>
    <source>
        <strain evidence="19">CBS 1993</strain>
    </source>
</reference>
<reference evidence="19" key="2">
    <citation type="submission" date="2014-02" db="EMBL/GenBank/DDBJ databases">
        <title>Complete DNA sequence of /Kuraishia capsulata/ illustrates novel genomic features among budding yeasts (/Saccharomycotina/).</title>
        <authorList>
            <person name="Morales L."/>
            <person name="Noel B."/>
            <person name="Porcel B."/>
            <person name="Marcet-Houben M."/>
            <person name="Hullo M-F."/>
            <person name="Sacerdot C."/>
            <person name="Tekaia F."/>
            <person name="Leh-Louis V."/>
            <person name="Despons L."/>
            <person name="Khanna V."/>
            <person name="Aury J-M."/>
            <person name="Barbe V."/>
            <person name="Couloux A."/>
            <person name="Labadie K."/>
            <person name="Pelletier E."/>
            <person name="Souciet J-L."/>
            <person name="Boekhout T."/>
            <person name="Gabaldon T."/>
            <person name="Wincker P."/>
            <person name="Dujon B."/>
        </authorList>
    </citation>
    <scope>NUCLEOTIDE SEQUENCE</scope>
    <source>
        <strain evidence="19">CBS 1993</strain>
    </source>
</reference>
<dbReference type="GeneID" id="34518309"/>
<evidence type="ECO:0000256" key="3">
    <source>
        <dbReference type="ARBA" id="ARBA00010600"/>
    </source>
</evidence>
<evidence type="ECO:0000256" key="2">
    <source>
        <dbReference type="ARBA" id="ARBA00004922"/>
    </source>
</evidence>
<feature type="transmembrane region" description="Helical" evidence="18">
    <location>
        <begin position="20"/>
        <end position="35"/>
    </location>
</feature>
<comment type="pathway">
    <text evidence="2">Protein modification; protein glycosylation.</text>
</comment>
<dbReference type="STRING" id="1382522.W6MGH5"/>
<comment type="subcellular location">
    <subcellularLocation>
        <location evidence="1">Endoplasmic reticulum membrane</location>
        <topology evidence="1">Multi-pass membrane protein</topology>
    </subcellularLocation>
</comment>
<dbReference type="Proteomes" id="UP000019384">
    <property type="component" value="Unassembled WGS sequence"/>
</dbReference>
<evidence type="ECO:0000256" key="15">
    <source>
        <dbReference type="ARBA" id="ARBA00032674"/>
    </source>
</evidence>
<dbReference type="OrthoDB" id="4769at2759"/>
<feature type="transmembrane region" description="Helical" evidence="18">
    <location>
        <begin position="179"/>
        <end position="202"/>
    </location>
</feature>
<keyword evidence="11 18" id="KW-0472">Membrane</keyword>
<feature type="transmembrane region" description="Helical" evidence="18">
    <location>
        <begin position="359"/>
        <end position="378"/>
    </location>
</feature>
<dbReference type="Pfam" id="PF04922">
    <property type="entry name" value="DIE2_ALG10"/>
    <property type="match status" value="1"/>
</dbReference>
<sequence length="391" mass="45086">MSYVGDGDYCSLGHLRGLNFTGWSLIVLVTIYYKWRSPTLNIGSYSVALSPILAVYSTLFYTDVWSTFFIFTSYIFALNPPFSSEFLSSLLASILGFVSVWFRQTNIVWNAFVAAAIVSRRAGVSAHSSSFLREAQQFVICAFESAQLLVPFALNFGAFVAFVYWNGGITVGDKQNHAVSIHLVQVFYCFTFMTGLSVPVWFSWKTVRQYVLRSVGSPTRFLWFLVEILLINFIIYKFTVVHPFILADNRHYTFYIWKRLIDRNTYSKYLLSPVYHFSTYVVQSSILRANTPQRNLGKDLTTSGCGKIMALVFTVCVLATIVPSPLFEPRYYILPLSFWRLLVAQRPSLEEKWRQPAEFVYYISILTLLFGIFLKYEFSWATETHPQRILW</sequence>
<comment type="catalytic activity">
    <reaction evidence="17">
        <text>an alpha-D-Glc-(1-&gt;3)-alpha-D-Glc-(1-&gt;3)-alpha-D-Man-(1-&gt;2)-alpha-D-Man-(1-&gt;2)-alpha-D-Man-(1-&gt;3)-[alpha-D-Man-(1-&gt;2)-alpha-D-Man-(1-&gt;3)-[alpha-D-Man-(1-&gt;2)-alpha-D-Man-(1-&gt;6)]-alpha-D-Man-(1-&gt;6)]-beta-D-Man-(1-&gt;4)-beta-D-GlcNAc-(1-&gt;4)-alpha-D-GlcNAc-diphospho-di-trans,poly-cis-dolichol + a di-trans,poly-cis-dolichyl beta-D-glucosyl phosphate = a alpha-D-Glc-(1-&gt;2)-alpha-D-Glc-(1-&gt;3)-alpha-D-Glc-(1-&gt;3)-alpha-D-Man-(1-&gt;2)-alpha-D-Man-(1-&gt;2)-alpha-D-Man-(1-&gt;3)-[alpha-D-Man-(1-&gt;2)-alpha-D-Man-(1-&gt;3)-[alpha-D-Man-(1-&gt;2)-alpha-D-Man-(1-&gt;6)]-alpha-D-Man-(1-&gt;6)]-beta-D-Man-(1-&gt;4)-beta-D-GlcNAc-(1-&gt;4)-alpha-D-GlcNAc-diphospho-di-trans,poly-cis-dolichol + a di-trans,poly-cis-dolichyl phosphate + H(+)</text>
        <dbReference type="Rhea" id="RHEA:29543"/>
        <dbReference type="Rhea" id="RHEA-COMP:19498"/>
        <dbReference type="Rhea" id="RHEA-COMP:19502"/>
        <dbReference type="Rhea" id="RHEA-COMP:19512"/>
        <dbReference type="Rhea" id="RHEA-COMP:19522"/>
        <dbReference type="ChEBI" id="CHEBI:15378"/>
        <dbReference type="ChEBI" id="CHEBI:57525"/>
        <dbReference type="ChEBI" id="CHEBI:57683"/>
        <dbReference type="ChEBI" id="CHEBI:132522"/>
        <dbReference type="ChEBI" id="CHEBI:132523"/>
        <dbReference type="EC" id="2.4.1.256"/>
    </reaction>
    <physiologicalReaction direction="left-to-right" evidence="17">
        <dbReference type="Rhea" id="RHEA:29544"/>
    </physiologicalReaction>
</comment>
<feature type="transmembrane region" description="Helical" evidence="18">
    <location>
        <begin position="47"/>
        <end position="76"/>
    </location>
</feature>
<evidence type="ECO:0000256" key="5">
    <source>
        <dbReference type="ARBA" id="ARBA00018512"/>
    </source>
</evidence>
<evidence type="ECO:0000256" key="8">
    <source>
        <dbReference type="ARBA" id="ARBA00022692"/>
    </source>
</evidence>
<dbReference type="PANTHER" id="PTHR12989">
    <property type="entry name" value="ALPHA-1,2-GLUCOSYLTRANSFERASE ALG10"/>
    <property type="match status" value="1"/>
</dbReference>
<proteinExistence type="inferred from homology"/>
<dbReference type="PIRSF" id="PIRSF028810">
    <property type="entry name" value="Alpha1_2_glucosyltferase_Alg10"/>
    <property type="match status" value="1"/>
</dbReference>
<keyword evidence="20" id="KW-1185">Reference proteome</keyword>
<evidence type="ECO:0000256" key="16">
    <source>
        <dbReference type="ARBA" id="ARBA00044727"/>
    </source>
</evidence>
<evidence type="ECO:0000256" key="18">
    <source>
        <dbReference type="SAM" id="Phobius"/>
    </source>
</evidence>
<dbReference type="GO" id="GO:0006488">
    <property type="term" value="P:dolichol-linked oligosaccharide biosynthetic process"/>
    <property type="evidence" value="ECO:0007669"/>
    <property type="project" value="EnsemblFungi"/>
</dbReference>
<dbReference type="EC" id="2.4.1.256" evidence="4"/>
<evidence type="ECO:0000256" key="12">
    <source>
        <dbReference type="ARBA" id="ARBA00029647"/>
    </source>
</evidence>
<dbReference type="HOGENOM" id="CLU_017053_1_0_1"/>
<keyword evidence="9" id="KW-0256">Endoplasmic reticulum</keyword>
<accession>W6MGH5</accession>
<evidence type="ECO:0000256" key="6">
    <source>
        <dbReference type="ARBA" id="ARBA00022676"/>
    </source>
</evidence>
<keyword evidence="7" id="KW-0808">Transferase</keyword>
<dbReference type="RefSeq" id="XP_022456921.1">
    <property type="nucleotide sequence ID" value="XM_022605454.1"/>
</dbReference>
<protein>
    <recommendedName>
        <fullName evidence="5">Dol-P-Glc:Glc(2)Man(9)GlcNAc(2)-PP-Dol alpha-1,2-glucosyltransferase</fullName>
        <ecNumber evidence="4">2.4.1.256</ecNumber>
    </recommendedName>
    <alternativeName>
        <fullName evidence="15">Alpha-1,2-glucosyltransferase ALG10-A</fullName>
    </alternativeName>
    <alternativeName>
        <fullName evidence="14">Alpha-2-glucosyltransferase ALG10</fullName>
    </alternativeName>
    <alternativeName>
        <fullName evidence="13">Asparagine-linked glycosylation protein 10</fullName>
    </alternativeName>
    <alternativeName>
        <fullName evidence="12">Dolichyl-phosphoglucose-dependent glucosyltransferase ALG10</fullName>
    </alternativeName>
</protein>
<evidence type="ECO:0000256" key="11">
    <source>
        <dbReference type="ARBA" id="ARBA00023136"/>
    </source>
</evidence>
<keyword evidence="10 18" id="KW-1133">Transmembrane helix</keyword>
<keyword evidence="6" id="KW-0328">Glycosyltransferase</keyword>
<feature type="transmembrane region" description="Helical" evidence="18">
    <location>
        <begin position="222"/>
        <end position="246"/>
    </location>
</feature>
<evidence type="ECO:0000256" key="9">
    <source>
        <dbReference type="ARBA" id="ARBA00022824"/>
    </source>
</evidence>
<comment type="similarity">
    <text evidence="3">Belongs to the ALG10 glucosyltransferase family.</text>
</comment>
<evidence type="ECO:0000313" key="20">
    <source>
        <dbReference type="Proteomes" id="UP000019384"/>
    </source>
</evidence>
<feature type="transmembrane region" description="Helical" evidence="18">
    <location>
        <begin position="308"/>
        <end position="327"/>
    </location>
</feature>
<evidence type="ECO:0000313" key="19">
    <source>
        <dbReference type="EMBL" id="CDK24906.1"/>
    </source>
</evidence>
<comment type="function">
    <text evidence="16">Dol-P-Glc:Glc(2)Man(9)GlcNAc(2)-PP-Dol alpha-1,2-glucosyltransferase that operates in the biosynthetic pathway of dolichol-linked oligosaccharides, the glycan precursors employed in protein asparagine (N)-glycosylation. The assembly of dolichol-linked oligosaccharides begins on the cytosolic side of the endoplasmic reticulum membrane and finishes in its lumen. The sequential addition of sugars to dolichol pyrophosphate produces dolichol-linked oligosaccharides containing fourteen sugars, including two GlcNAcs, nine mannoses and three glucoses. Once assembled, the oligosaccharide is transferred from the lipid to nascent proteins by oligosaccharyltransferases. In the lumen of the endoplasmic reticulum, adds the third and last glucose residue from dolichyl phosphate glucose (Dol-P-Glc) onto the lipid-linked oligosaccharide intermediate Glc(2)Man(9)GlcNAc(2)-PP-Dol to produce Glc(3)Man(9)GlcNAc(2)-PP-Dol.</text>
</comment>
<evidence type="ECO:0000256" key="4">
    <source>
        <dbReference type="ARBA" id="ARBA00011967"/>
    </source>
</evidence>
<dbReference type="AlphaFoldDB" id="W6MGH5"/>
<feature type="transmembrane region" description="Helical" evidence="18">
    <location>
        <begin position="148"/>
        <end position="167"/>
    </location>
</feature>
<evidence type="ECO:0000256" key="13">
    <source>
        <dbReference type="ARBA" id="ARBA00032069"/>
    </source>
</evidence>
<organism evidence="19 20">
    <name type="scientific">Kuraishia capsulata CBS 1993</name>
    <dbReference type="NCBI Taxonomy" id="1382522"/>
    <lineage>
        <taxon>Eukaryota</taxon>
        <taxon>Fungi</taxon>
        <taxon>Dikarya</taxon>
        <taxon>Ascomycota</taxon>
        <taxon>Saccharomycotina</taxon>
        <taxon>Pichiomycetes</taxon>
        <taxon>Pichiales</taxon>
        <taxon>Pichiaceae</taxon>
        <taxon>Kuraishia</taxon>
    </lineage>
</organism>
<evidence type="ECO:0000256" key="10">
    <source>
        <dbReference type="ARBA" id="ARBA00022989"/>
    </source>
</evidence>
<dbReference type="GO" id="GO:0005789">
    <property type="term" value="C:endoplasmic reticulum membrane"/>
    <property type="evidence" value="ECO:0007669"/>
    <property type="project" value="UniProtKB-SubCell"/>
</dbReference>
<evidence type="ECO:0000256" key="17">
    <source>
        <dbReference type="ARBA" id="ARBA00048064"/>
    </source>
</evidence>